<keyword evidence="13 17" id="KW-0830">Ubiquinone</keyword>
<evidence type="ECO:0000256" key="11">
    <source>
        <dbReference type="ARBA" id="ARBA00022989"/>
    </source>
</evidence>
<dbReference type="PANTHER" id="PTHR42829:SF2">
    <property type="entry name" value="NADH-UBIQUINONE OXIDOREDUCTASE CHAIN 5"/>
    <property type="match status" value="1"/>
</dbReference>
<evidence type="ECO:0000256" key="1">
    <source>
        <dbReference type="ARBA" id="ARBA00003257"/>
    </source>
</evidence>
<evidence type="ECO:0000259" key="20">
    <source>
        <dbReference type="Pfam" id="PF06455"/>
    </source>
</evidence>
<evidence type="ECO:0000256" key="2">
    <source>
        <dbReference type="ARBA" id="ARBA00004448"/>
    </source>
</evidence>
<dbReference type="AlphaFoldDB" id="A0A290QPP3"/>
<protein>
    <recommendedName>
        <fullName evidence="4 17">NADH-ubiquinone oxidoreductase chain 5</fullName>
        <ecNumber evidence="3 17">7.1.1.2</ecNumber>
    </recommendedName>
</protein>
<keyword evidence="11 17" id="KW-1133">Transmembrane helix</keyword>
<evidence type="ECO:0000256" key="9">
    <source>
        <dbReference type="ARBA" id="ARBA00022967"/>
    </source>
</evidence>
<feature type="transmembrane region" description="Helical" evidence="17">
    <location>
        <begin position="511"/>
        <end position="532"/>
    </location>
</feature>
<feature type="transmembrane region" description="Helical" evidence="17">
    <location>
        <begin position="632"/>
        <end position="651"/>
    </location>
</feature>
<feature type="transmembrane region" description="Helical" evidence="17">
    <location>
        <begin position="172"/>
        <end position="190"/>
    </location>
</feature>
<evidence type="ECO:0000256" key="8">
    <source>
        <dbReference type="ARBA" id="ARBA00022792"/>
    </source>
</evidence>
<gene>
    <name evidence="21" type="primary">nad5</name>
</gene>
<comment type="function">
    <text evidence="17">Core subunit of the mitochondrial membrane respiratory chain NADH dehydrogenase (Complex I) which catalyzes electron transfer from NADH through the respiratory chain, using ubiquinone as an electron acceptor. Essential for the catalytic activity and assembly of complex I.</text>
</comment>
<dbReference type="GO" id="GO:0042773">
    <property type="term" value="P:ATP synthesis coupled electron transport"/>
    <property type="evidence" value="ECO:0007669"/>
    <property type="project" value="InterPro"/>
</dbReference>
<keyword evidence="15 17" id="KW-0472">Membrane</keyword>
<dbReference type="InterPro" id="IPR001750">
    <property type="entry name" value="ND/Mrp_TM"/>
</dbReference>
<dbReference type="GO" id="GO:0015990">
    <property type="term" value="P:electron transport coupled proton transport"/>
    <property type="evidence" value="ECO:0007669"/>
    <property type="project" value="TreeGrafter"/>
</dbReference>
<feature type="transmembrane region" description="Helical" evidence="17">
    <location>
        <begin position="403"/>
        <end position="431"/>
    </location>
</feature>
<feature type="transmembrane region" description="Helical" evidence="17">
    <location>
        <begin position="243"/>
        <end position="261"/>
    </location>
</feature>
<feature type="transmembrane region" description="Helical" evidence="17">
    <location>
        <begin position="452"/>
        <end position="471"/>
    </location>
</feature>
<dbReference type="NCBIfam" id="NF005141">
    <property type="entry name" value="PRK06590.1"/>
    <property type="match status" value="1"/>
</dbReference>
<evidence type="ECO:0000256" key="3">
    <source>
        <dbReference type="ARBA" id="ARBA00012944"/>
    </source>
</evidence>
<evidence type="ECO:0000259" key="19">
    <source>
        <dbReference type="Pfam" id="PF00662"/>
    </source>
</evidence>
<keyword evidence="6" id="KW-0679">Respiratory chain</keyword>
<dbReference type="EMBL" id="KY986975">
    <property type="protein sequence ID" value="ATC70078.1"/>
    <property type="molecule type" value="Genomic_DNA"/>
</dbReference>
<keyword evidence="7 17" id="KW-0812">Transmembrane</keyword>
<dbReference type="InterPro" id="IPR010934">
    <property type="entry name" value="NADH_DH_su5_C"/>
</dbReference>
<keyword evidence="5 17" id="KW-0813">Transport</keyword>
<feature type="transmembrane region" description="Helical" evidence="17">
    <location>
        <begin position="301"/>
        <end position="321"/>
    </location>
</feature>
<keyword evidence="8" id="KW-0999">Mitochondrion inner membrane</keyword>
<feature type="transmembrane region" description="Helical" evidence="17">
    <location>
        <begin position="273"/>
        <end position="294"/>
    </location>
</feature>
<comment type="function">
    <text evidence="1">Core subunit of the mitochondrial membrane respiratory chain NADH dehydrogenase (Complex I) that is believed to belong to the minimal assembly required for catalysis. Complex I functions in the transfer of electrons from NADH to the respiratory chain. The immediate electron acceptor for the enzyme is believed to be ubiquinone.</text>
</comment>
<dbReference type="PRINTS" id="PR01434">
    <property type="entry name" value="NADHDHGNASE5"/>
</dbReference>
<dbReference type="GO" id="GO:0008137">
    <property type="term" value="F:NADH dehydrogenase (ubiquinone) activity"/>
    <property type="evidence" value="ECO:0007669"/>
    <property type="project" value="UniProtKB-EC"/>
</dbReference>
<feature type="transmembrane region" description="Helical" evidence="17">
    <location>
        <begin position="372"/>
        <end position="391"/>
    </location>
</feature>
<keyword evidence="12 17" id="KW-0520">NAD</keyword>
<evidence type="ECO:0000256" key="5">
    <source>
        <dbReference type="ARBA" id="ARBA00022448"/>
    </source>
</evidence>
<evidence type="ECO:0000256" key="15">
    <source>
        <dbReference type="ARBA" id="ARBA00023136"/>
    </source>
</evidence>
<name>A0A290QPP3_9PLEO</name>
<keyword evidence="10" id="KW-0249">Electron transport</keyword>
<dbReference type="InterPro" id="IPR001516">
    <property type="entry name" value="Proton_antipo_N"/>
</dbReference>
<dbReference type="Pfam" id="PF00662">
    <property type="entry name" value="Proton_antipo_N"/>
    <property type="match status" value="1"/>
</dbReference>
<dbReference type="GO" id="GO:0003954">
    <property type="term" value="F:NADH dehydrogenase activity"/>
    <property type="evidence" value="ECO:0007669"/>
    <property type="project" value="TreeGrafter"/>
</dbReference>
<feature type="domain" description="NADH:quinone oxidoreductase/Mrp antiporter transmembrane" evidence="18">
    <location>
        <begin position="130"/>
        <end position="410"/>
    </location>
</feature>
<feature type="domain" description="NADH-Ubiquinone oxidoreductase (complex I) chain 5 N-terminal" evidence="19">
    <location>
        <begin position="64"/>
        <end position="114"/>
    </location>
</feature>
<evidence type="ECO:0000256" key="7">
    <source>
        <dbReference type="ARBA" id="ARBA00022692"/>
    </source>
</evidence>
<reference evidence="21" key="1">
    <citation type="submission" date="2017-04" db="EMBL/GenBank/DDBJ databases">
        <authorList>
            <person name="Afonso C.L."/>
            <person name="Miller P.J."/>
            <person name="Scott M.A."/>
            <person name="Spackman E."/>
            <person name="Goraichik I."/>
            <person name="Dimitrov K.M."/>
            <person name="Suarez D.L."/>
            <person name="Swayne D.E."/>
        </authorList>
    </citation>
    <scope>NUCLEOTIDE SEQUENCE</scope>
</reference>
<dbReference type="NCBIfam" id="TIGR01974">
    <property type="entry name" value="NDH_I_L"/>
    <property type="match status" value="1"/>
</dbReference>
<dbReference type="InterPro" id="IPR003945">
    <property type="entry name" value="NU5C-like"/>
</dbReference>
<dbReference type="PANTHER" id="PTHR42829">
    <property type="entry name" value="NADH-UBIQUINONE OXIDOREDUCTASE CHAIN 5"/>
    <property type="match status" value="1"/>
</dbReference>
<feature type="transmembrane region" description="Helical" evidence="17">
    <location>
        <begin position="81"/>
        <end position="101"/>
    </location>
</feature>
<comment type="subcellular location">
    <subcellularLocation>
        <location evidence="2">Mitochondrion inner membrane</location>
        <topology evidence="2">Multi-pass membrane protein</topology>
    </subcellularLocation>
</comment>
<dbReference type="EC" id="7.1.1.2" evidence="3 17"/>
<evidence type="ECO:0000256" key="4">
    <source>
        <dbReference type="ARBA" id="ARBA00021096"/>
    </source>
</evidence>
<feature type="transmembrane region" description="Helical" evidence="17">
    <location>
        <begin position="113"/>
        <end position="136"/>
    </location>
</feature>
<evidence type="ECO:0000259" key="18">
    <source>
        <dbReference type="Pfam" id="PF00361"/>
    </source>
</evidence>
<evidence type="ECO:0000313" key="21">
    <source>
        <dbReference type="EMBL" id="ATC70078.1"/>
    </source>
</evidence>
<proteinExistence type="inferred from homology"/>
<evidence type="ECO:0000256" key="13">
    <source>
        <dbReference type="ARBA" id="ARBA00023075"/>
    </source>
</evidence>
<evidence type="ECO:0000256" key="6">
    <source>
        <dbReference type="ARBA" id="ARBA00022660"/>
    </source>
</evidence>
<comment type="catalytic activity">
    <reaction evidence="16 17">
        <text>a ubiquinone + NADH + 5 H(+)(in) = a ubiquinol + NAD(+) + 4 H(+)(out)</text>
        <dbReference type="Rhea" id="RHEA:29091"/>
        <dbReference type="Rhea" id="RHEA-COMP:9565"/>
        <dbReference type="Rhea" id="RHEA-COMP:9566"/>
        <dbReference type="ChEBI" id="CHEBI:15378"/>
        <dbReference type="ChEBI" id="CHEBI:16389"/>
        <dbReference type="ChEBI" id="CHEBI:17976"/>
        <dbReference type="ChEBI" id="CHEBI:57540"/>
        <dbReference type="ChEBI" id="CHEBI:57945"/>
        <dbReference type="EC" id="7.1.1.2"/>
    </reaction>
</comment>
<evidence type="ECO:0000256" key="10">
    <source>
        <dbReference type="ARBA" id="ARBA00022982"/>
    </source>
</evidence>
<dbReference type="Pfam" id="PF06455">
    <property type="entry name" value="NADH5_C"/>
    <property type="match status" value="1"/>
</dbReference>
<feature type="transmembrane region" description="Helical" evidence="17">
    <location>
        <begin position="142"/>
        <end position="160"/>
    </location>
</feature>
<feature type="transmembrane region" description="Helical" evidence="17">
    <location>
        <begin position="202"/>
        <end position="222"/>
    </location>
</feature>
<evidence type="ECO:0000256" key="14">
    <source>
        <dbReference type="ARBA" id="ARBA00023128"/>
    </source>
</evidence>
<geneLocation type="mitochondrion" evidence="21"/>
<comment type="similarity">
    <text evidence="17">Belongs to the complex I subunit 5 family.</text>
</comment>
<dbReference type="Pfam" id="PF00361">
    <property type="entry name" value="Proton_antipo_M"/>
    <property type="match status" value="1"/>
</dbReference>
<organism evidence="21">
    <name type="scientific">Curvularia trifolii</name>
    <dbReference type="NCBI Taxonomy" id="112171"/>
    <lineage>
        <taxon>Eukaryota</taxon>
        <taxon>Fungi</taxon>
        <taxon>Dikarya</taxon>
        <taxon>Ascomycota</taxon>
        <taxon>Pezizomycotina</taxon>
        <taxon>Dothideomycetes</taxon>
        <taxon>Pleosporomycetidae</taxon>
        <taxon>Pleosporales</taxon>
        <taxon>Pleosporineae</taxon>
        <taxon>Pleosporaceae</taxon>
        <taxon>Curvularia</taxon>
    </lineage>
</organism>
<evidence type="ECO:0000256" key="12">
    <source>
        <dbReference type="ARBA" id="ARBA00023027"/>
    </source>
</evidence>
<dbReference type="Gene3D" id="1.20.5.2700">
    <property type="match status" value="1"/>
</dbReference>
<sequence length="780" mass="85988">MYLAIIILPLLGSIASGFFGRKIGVSGAQIITCTAVVTTTTLAVLAFFEVGLNNIPVSIEVFRWIDSESLNVSWGFHFDSLTVSMLIPVLIVSSLVHIYSIGYMSEDPHIQRFFSYLSLFTFMMVILVTANNYLLMFVGWEGVGVCSYLLVCFWFTRIAANQSSLSAFLTNRVGDCFLTIGMFAILWAFGNLDYATVFSLAPYMNENVVTIVGVCLLIGAMAKSSQVGLHMWLPMAMEGPTPVSALIHAATMVTAGVYLLMRSSPVIEYSSTVLMLCLWLGAITTVFSSLIGLFQQDIKKVIAYSTMSQLGMMVIAVGLSSYNVALFHLVNHAFYKALLFLGAGAVIHAVADNQDFRRYGGLRPFLPLTYSVMLIASLSLVAFPFMTGFYSKDFILESAYGQYYFSGTVVYIIATIGAMFTTLYSVKVLYLTFLTNPNGPLINYEKAHEGDIFMSLPLMILAVFSIFFGYITKDMFIGLGSGFFSDNALFIHPSHEIMLDTEFGVPTLFKLLPLIFTISLSVIAIVLSEYLSTILIGFKLSRVGYNIFSFFNQRFLIELFYNRYITGMVLKLGGQTTKVIDKGSVEYLGPYGLEKGLLNISNNIARLNTGVITSYALYILIGLIAYLLFSSYIYSSNIILVLVISLSLALFQSKEKSMTFKGDSLKSSTGLEETLTRLSLYSGQLPGIDGLAKEADVDIDAKGSTTELNKIAEVVDQKKEVVEHLKEEVMSMANSELQKANITPDEVENINAIKDDAVTIAEKAVEILNNGMEIAQSIFF</sequence>
<keyword evidence="14 17" id="KW-0496">Mitochondrion</keyword>
<keyword evidence="9" id="KW-1278">Translocase</keyword>
<accession>A0A290QPP3</accession>
<dbReference type="InterPro" id="IPR018393">
    <property type="entry name" value="NADHpl_OxRdtase_5_subgr"/>
</dbReference>
<evidence type="ECO:0000256" key="16">
    <source>
        <dbReference type="ARBA" id="ARBA00049551"/>
    </source>
</evidence>
<feature type="domain" description="NADH dehydrogenase subunit 5 C-terminal" evidence="20">
    <location>
        <begin position="505"/>
        <end position="628"/>
    </location>
</feature>
<dbReference type="GO" id="GO:0005743">
    <property type="term" value="C:mitochondrial inner membrane"/>
    <property type="evidence" value="ECO:0007669"/>
    <property type="project" value="UniProtKB-SubCell"/>
</dbReference>
<evidence type="ECO:0000256" key="17">
    <source>
        <dbReference type="RuleBase" id="RU003404"/>
    </source>
</evidence>
<feature type="transmembrane region" description="Helical" evidence="17">
    <location>
        <begin position="607"/>
        <end position="626"/>
    </location>
</feature>
<feature type="transmembrane region" description="Helical" evidence="17">
    <location>
        <begin position="333"/>
        <end position="351"/>
    </location>
</feature>
<keyword evidence="21" id="KW-0560">Oxidoreductase</keyword>